<dbReference type="PRINTS" id="PR02008">
    <property type="entry name" value="RCMTFAMILY"/>
</dbReference>
<dbReference type="CDD" id="cd02440">
    <property type="entry name" value="AdoMet_MTases"/>
    <property type="match status" value="1"/>
</dbReference>
<dbReference type="PANTHER" id="PTHR22807">
    <property type="entry name" value="NOP2 YEAST -RELATED NOL1/NOP2/FMU SUN DOMAIN-CONTAINING"/>
    <property type="match status" value="1"/>
</dbReference>
<keyword evidence="3" id="KW-0949">S-adenosyl-L-methionine</keyword>
<dbReference type="InterPro" id="IPR029063">
    <property type="entry name" value="SAM-dependent_MTases_sf"/>
</dbReference>
<feature type="domain" description="SAM-dependent MTase RsmB/NOP-type" evidence="5">
    <location>
        <begin position="99"/>
        <end position="361"/>
    </location>
</feature>
<organism evidence="6 7">
    <name type="scientific">Metallosphaera yellowstonensis MK1</name>
    <dbReference type="NCBI Taxonomy" id="671065"/>
    <lineage>
        <taxon>Archaea</taxon>
        <taxon>Thermoproteota</taxon>
        <taxon>Thermoprotei</taxon>
        <taxon>Sulfolobales</taxon>
        <taxon>Sulfolobaceae</taxon>
        <taxon>Metallosphaera</taxon>
    </lineage>
</organism>
<dbReference type="RefSeq" id="WP_009071739.1">
    <property type="nucleotide sequence ID" value="NZ_JH597761.1"/>
</dbReference>
<evidence type="ECO:0000313" key="6">
    <source>
        <dbReference type="EMBL" id="EHP70846.1"/>
    </source>
</evidence>
<reference evidence="6 7" key="1">
    <citation type="submission" date="2012-01" db="EMBL/GenBank/DDBJ databases">
        <title>Improved High-Quality Draft sequence of Metallosphaera yellowstonensis MK1.</title>
        <authorList>
            <consortium name="US DOE Joint Genome Institute"/>
            <person name="Lucas S."/>
            <person name="Han J."/>
            <person name="Cheng J.-F."/>
            <person name="Goodwin L."/>
            <person name="Pitluck S."/>
            <person name="Peters L."/>
            <person name="Teshima H."/>
            <person name="Detter J.C."/>
            <person name="Han C."/>
            <person name="Tapia R."/>
            <person name="Land M."/>
            <person name="Hauser L."/>
            <person name="Kyrpides N."/>
            <person name="Kozubal M."/>
            <person name="Macur R.E."/>
            <person name="Jay Z."/>
            <person name="Inskeep W."/>
            <person name="Woyke T."/>
        </authorList>
    </citation>
    <scope>NUCLEOTIDE SEQUENCE [LARGE SCALE GENOMIC DNA]</scope>
    <source>
        <strain evidence="6 7">MK1</strain>
    </source>
</reference>
<dbReference type="Proteomes" id="UP000003980">
    <property type="component" value="Unassembled WGS sequence"/>
</dbReference>
<dbReference type="HOGENOM" id="CLU_005316_7_6_2"/>
<dbReference type="EMBL" id="JH597761">
    <property type="protein sequence ID" value="EHP70846.1"/>
    <property type="molecule type" value="Genomic_DNA"/>
</dbReference>
<proteinExistence type="predicted"/>
<evidence type="ECO:0000256" key="3">
    <source>
        <dbReference type="ARBA" id="ARBA00022691"/>
    </source>
</evidence>
<dbReference type="GO" id="GO:0008173">
    <property type="term" value="F:RNA methyltransferase activity"/>
    <property type="evidence" value="ECO:0007669"/>
    <property type="project" value="InterPro"/>
</dbReference>
<name>H2C3M5_9CREN</name>
<dbReference type="AlphaFoldDB" id="H2C3M5"/>
<dbReference type="InterPro" id="IPR049560">
    <property type="entry name" value="MeTrfase_RsmB-F_NOP2_cat"/>
</dbReference>
<evidence type="ECO:0000256" key="2">
    <source>
        <dbReference type="ARBA" id="ARBA00022679"/>
    </source>
</evidence>
<evidence type="ECO:0000256" key="1">
    <source>
        <dbReference type="ARBA" id="ARBA00022603"/>
    </source>
</evidence>
<keyword evidence="2" id="KW-0808">Transferase</keyword>
<dbReference type="Pfam" id="PF01189">
    <property type="entry name" value="Methyltr_RsmB-F"/>
    <property type="match status" value="1"/>
</dbReference>
<dbReference type="InterPro" id="IPR001678">
    <property type="entry name" value="MeTrfase_RsmB-F_NOP2_dom"/>
</dbReference>
<dbReference type="STRING" id="671065.MetMK1DRAFT_00013500"/>
<dbReference type="InterPro" id="IPR023267">
    <property type="entry name" value="RCMT"/>
</dbReference>
<keyword evidence="4" id="KW-0694">RNA-binding</keyword>
<keyword evidence="7" id="KW-1185">Reference proteome</keyword>
<evidence type="ECO:0000313" key="7">
    <source>
        <dbReference type="Proteomes" id="UP000003980"/>
    </source>
</evidence>
<evidence type="ECO:0000259" key="5">
    <source>
        <dbReference type="PROSITE" id="PS51686"/>
    </source>
</evidence>
<gene>
    <name evidence="6" type="ORF">MetMK1DRAFT_00013500</name>
</gene>
<dbReference type="PROSITE" id="PS51686">
    <property type="entry name" value="SAM_MT_RSMB_NOP"/>
    <property type="match status" value="1"/>
</dbReference>
<dbReference type="PANTHER" id="PTHR22807:SF70">
    <property type="entry name" value="TRNA_RRNA CYTOSINE-C5-METHYLASE, NOL1_NOP2_SUN FAMILY, FUSED TO N-TERMINAL NUSB REGULATOR DOMAIN"/>
    <property type="match status" value="1"/>
</dbReference>
<dbReference type="GO" id="GO:0001510">
    <property type="term" value="P:RNA methylation"/>
    <property type="evidence" value="ECO:0007669"/>
    <property type="project" value="InterPro"/>
</dbReference>
<protein>
    <submittedName>
        <fullName evidence="6">tRNA/rRNA cytosine-C5-methylase</fullName>
    </submittedName>
</protein>
<accession>H2C3M5</accession>
<dbReference type="GO" id="GO:0003723">
    <property type="term" value="F:RNA binding"/>
    <property type="evidence" value="ECO:0007669"/>
    <property type="project" value="UniProtKB-KW"/>
</dbReference>
<dbReference type="SUPFAM" id="SSF53335">
    <property type="entry name" value="S-adenosyl-L-methionine-dependent methyltransferases"/>
    <property type="match status" value="1"/>
</dbReference>
<sequence length="377" mass="43124">MNEMSQECLELIEKALLNLVRGLSTEASFKAAVRELGIRVEGCYQTYFRVLRALPQVKRLYPLLNRRRQIEEALKQDINPKLALPTWIKERLLPLLGEEGLNGLFTHYPWARVNELKISVEEITLDLRERGVPFQQDPQFPFLLKLRDPPSTLPHVKEGTLIPQDRASVLAVSVLDPKPGETILEVGSSPGVKTSLIQQLTRNSSQVVAVDISKKRIELQKELMKKWSVENVHLVQGDGINFWVRRADKIFMDAPCSNSGTINVDPSIPLRLKRNDVVRLKILQARLLRRALELGIPTVYVTCSLFPEEGEFQVERYQDYLIPIRTGSPGYRRSKVWLRVARTFPHLDGSEGFFLAKLDFRKEETIDPTPQLQGSRE</sequence>
<keyword evidence="1 6" id="KW-0489">Methyltransferase</keyword>
<dbReference type="Gene3D" id="3.40.50.150">
    <property type="entry name" value="Vaccinia Virus protein VP39"/>
    <property type="match status" value="1"/>
</dbReference>
<dbReference type="eggNOG" id="arCOG00975">
    <property type="taxonomic scope" value="Archaea"/>
</dbReference>
<evidence type="ECO:0000256" key="4">
    <source>
        <dbReference type="ARBA" id="ARBA00022884"/>
    </source>
</evidence>